<organism evidence="1">
    <name type="scientific">marine metagenome</name>
    <dbReference type="NCBI Taxonomy" id="408172"/>
    <lineage>
        <taxon>unclassified sequences</taxon>
        <taxon>metagenomes</taxon>
        <taxon>ecological metagenomes</taxon>
    </lineage>
</organism>
<dbReference type="EMBL" id="UINC01024896">
    <property type="protein sequence ID" value="SVA99456.1"/>
    <property type="molecule type" value="Genomic_DNA"/>
</dbReference>
<evidence type="ECO:0000313" key="1">
    <source>
        <dbReference type="EMBL" id="SVA99456.1"/>
    </source>
</evidence>
<gene>
    <name evidence="1" type="ORF">METZ01_LOCUS152310</name>
</gene>
<reference evidence="1" key="1">
    <citation type="submission" date="2018-05" db="EMBL/GenBank/DDBJ databases">
        <authorList>
            <person name="Lanie J.A."/>
            <person name="Ng W.-L."/>
            <person name="Kazmierczak K.M."/>
            <person name="Andrzejewski T.M."/>
            <person name="Davidsen T.M."/>
            <person name="Wayne K.J."/>
            <person name="Tettelin H."/>
            <person name="Glass J.I."/>
            <person name="Rusch D."/>
            <person name="Podicherti R."/>
            <person name="Tsui H.-C.T."/>
            <person name="Winkler M.E."/>
        </authorList>
    </citation>
    <scope>NUCLEOTIDE SEQUENCE</scope>
</reference>
<protein>
    <submittedName>
        <fullName evidence="1">Uncharacterized protein</fullName>
    </submittedName>
</protein>
<sequence>MEWICLLLVAGIIIVFLFIRINSLENRIKSQEGKT</sequence>
<feature type="non-terminal residue" evidence="1">
    <location>
        <position position="35"/>
    </location>
</feature>
<proteinExistence type="predicted"/>
<name>A0A382AD53_9ZZZZ</name>
<accession>A0A382AD53</accession>
<dbReference type="AlphaFoldDB" id="A0A382AD53"/>